<evidence type="ECO:0000313" key="3">
    <source>
        <dbReference type="Proteomes" id="UP001595935"/>
    </source>
</evidence>
<reference evidence="3" key="1">
    <citation type="journal article" date="2019" name="Int. J. Syst. Evol. Microbiol.">
        <title>The Global Catalogue of Microorganisms (GCM) 10K type strain sequencing project: providing services to taxonomists for standard genome sequencing and annotation.</title>
        <authorList>
            <consortium name="The Broad Institute Genomics Platform"/>
            <consortium name="The Broad Institute Genome Sequencing Center for Infectious Disease"/>
            <person name="Wu L."/>
            <person name="Ma J."/>
        </authorList>
    </citation>
    <scope>NUCLEOTIDE SEQUENCE [LARGE SCALE GENOMIC DNA]</scope>
    <source>
        <strain evidence="3">WYCCWR 13023</strain>
    </source>
</reference>
<dbReference type="Pfam" id="PF13472">
    <property type="entry name" value="Lipase_GDSL_2"/>
    <property type="match status" value="1"/>
</dbReference>
<feature type="domain" description="SGNH hydrolase-type esterase" evidence="1">
    <location>
        <begin position="136"/>
        <end position="298"/>
    </location>
</feature>
<accession>A0ABV9PGK3</accession>
<evidence type="ECO:0000259" key="1">
    <source>
        <dbReference type="Pfam" id="PF13472"/>
    </source>
</evidence>
<dbReference type="SUPFAM" id="SSF52266">
    <property type="entry name" value="SGNH hydrolase"/>
    <property type="match status" value="1"/>
</dbReference>
<dbReference type="CDD" id="cd00229">
    <property type="entry name" value="SGNH_hydrolase"/>
    <property type="match status" value="1"/>
</dbReference>
<dbReference type="Gene3D" id="3.40.50.1110">
    <property type="entry name" value="SGNH hydrolase"/>
    <property type="match status" value="1"/>
</dbReference>
<protein>
    <submittedName>
        <fullName evidence="2">SGNH/GDSL hydrolase family protein</fullName>
    </submittedName>
</protein>
<dbReference type="InterPro" id="IPR036514">
    <property type="entry name" value="SGNH_hydro_sf"/>
</dbReference>
<proteinExistence type="predicted"/>
<dbReference type="RefSeq" id="WP_213258507.1">
    <property type="nucleotide sequence ID" value="NZ_JAGYWA010000005.1"/>
</dbReference>
<keyword evidence="2" id="KW-0378">Hydrolase</keyword>
<name>A0ABV9PGK3_9FLAO</name>
<gene>
    <name evidence="2" type="ORF">ACFO5S_13795</name>
</gene>
<comment type="caution">
    <text evidence="2">The sequence shown here is derived from an EMBL/GenBank/DDBJ whole genome shotgun (WGS) entry which is preliminary data.</text>
</comment>
<evidence type="ECO:0000313" key="2">
    <source>
        <dbReference type="EMBL" id="MFC4748526.1"/>
    </source>
</evidence>
<keyword evidence="3" id="KW-1185">Reference proteome</keyword>
<dbReference type="InterPro" id="IPR013830">
    <property type="entry name" value="SGNH_hydro"/>
</dbReference>
<sequence>MFDISLVTEFEILDNTPVIISTGKSLGFMKIENNKIEIYKSNFRIKSTEFNETILLSNSLKKKTLYKIGFNKTINGVTFFLKGGDISFEKYYGVDDDVFQNAMRGQLFFEVHSGNIKVYKSYTSSNYNKQPKVSIYGDSFVEGVDLKTFGSSLNNRWCVKFANEIGINNCFIDGKGGESLSKEWLNRMKLENTWFKSEYVILCLGTNNYKTINDYIAYMSQAITYLKNNNQVPILVTVTPHPDFEYNLTAGKINNWVIASGEKYIDFHKALTKSDDVSQWEDRYIQPDGIHPTVLGYNAMYNQLKKDCPYIFDDI</sequence>
<organism evidence="2 3">
    <name type="scientific">Flavobacterium branchiicola</name>
    <dbReference type="NCBI Taxonomy" id="1114875"/>
    <lineage>
        <taxon>Bacteria</taxon>
        <taxon>Pseudomonadati</taxon>
        <taxon>Bacteroidota</taxon>
        <taxon>Flavobacteriia</taxon>
        <taxon>Flavobacteriales</taxon>
        <taxon>Flavobacteriaceae</taxon>
        <taxon>Flavobacterium</taxon>
    </lineage>
</organism>
<dbReference type="GO" id="GO:0016787">
    <property type="term" value="F:hydrolase activity"/>
    <property type="evidence" value="ECO:0007669"/>
    <property type="project" value="UniProtKB-KW"/>
</dbReference>
<dbReference type="Proteomes" id="UP001595935">
    <property type="component" value="Unassembled WGS sequence"/>
</dbReference>
<dbReference type="EMBL" id="JBHSGV010000005">
    <property type="protein sequence ID" value="MFC4748526.1"/>
    <property type="molecule type" value="Genomic_DNA"/>
</dbReference>